<comment type="caution">
    <text evidence="1">The sequence shown here is derived from an EMBL/GenBank/DDBJ whole genome shotgun (WGS) entry which is preliminary data.</text>
</comment>
<evidence type="ECO:0000313" key="1">
    <source>
        <dbReference type="EMBL" id="GEB30758.1"/>
    </source>
</evidence>
<dbReference type="AlphaFoldDB" id="A0A4Y3PHS0"/>
<keyword evidence="2" id="KW-1185">Reference proteome</keyword>
<dbReference type="OrthoDB" id="2476052at2"/>
<dbReference type="STRING" id="54914.AV540_13130"/>
<accession>A0A4Y3PHS0</accession>
<dbReference type="RefSeq" id="WP_063228592.1">
    <property type="nucleotide sequence ID" value="NZ_BJMH01000001.1"/>
</dbReference>
<dbReference type="GeneID" id="87614566"/>
<sequence>MSIIALTIILFFVFQHYLPTVTQDDLWYPEMLGYYQQFHSDTVAILILSYAIAFPLGLIMEGWIAKGLQKIRFKREDWAILRVLTVANENDGYITAVDVAAKTTLSLTESQKILDDLHNRGYADLSVAKTGDILYCFPGFSNRDE</sequence>
<gene>
    <name evidence="1" type="ORF">BPA01_03380</name>
</gene>
<dbReference type="Proteomes" id="UP000316882">
    <property type="component" value="Unassembled WGS sequence"/>
</dbReference>
<organism evidence="1 2">
    <name type="scientific">Brevibacillus parabrevis</name>
    <dbReference type="NCBI Taxonomy" id="54914"/>
    <lineage>
        <taxon>Bacteria</taxon>
        <taxon>Bacillati</taxon>
        <taxon>Bacillota</taxon>
        <taxon>Bacilli</taxon>
        <taxon>Bacillales</taxon>
        <taxon>Paenibacillaceae</taxon>
        <taxon>Brevibacillus</taxon>
    </lineage>
</organism>
<proteinExistence type="predicted"/>
<evidence type="ECO:0000313" key="2">
    <source>
        <dbReference type="Proteomes" id="UP000316882"/>
    </source>
</evidence>
<protein>
    <submittedName>
        <fullName evidence="1">Uncharacterized protein</fullName>
    </submittedName>
</protein>
<name>A0A4Y3PHS0_BREPA</name>
<reference evidence="1 2" key="1">
    <citation type="submission" date="2019-06" db="EMBL/GenBank/DDBJ databases">
        <title>Whole genome shotgun sequence of Brevibacillus parabrevis NBRC 12334.</title>
        <authorList>
            <person name="Hosoyama A."/>
            <person name="Uohara A."/>
            <person name="Ohji S."/>
            <person name="Ichikawa N."/>
        </authorList>
    </citation>
    <scope>NUCLEOTIDE SEQUENCE [LARGE SCALE GENOMIC DNA]</scope>
    <source>
        <strain evidence="1 2">NBRC 12334</strain>
    </source>
</reference>
<dbReference type="EMBL" id="BJMH01000001">
    <property type="protein sequence ID" value="GEB30758.1"/>
    <property type="molecule type" value="Genomic_DNA"/>
</dbReference>